<keyword evidence="3" id="KW-1185">Reference proteome</keyword>
<comment type="caution">
    <text evidence="2">The sequence shown here is derived from an EMBL/GenBank/DDBJ whole genome shotgun (WGS) entry which is preliminary data.</text>
</comment>
<feature type="region of interest" description="Disordered" evidence="1">
    <location>
        <begin position="1"/>
        <end position="35"/>
    </location>
</feature>
<evidence type="ECO:0000313" key="2">
    <source>
        <dbReference type="EMBL" id="KAG0716854.1"/>
    </source>
</evidence>
<accession>A0A8J5CNH8</accession>
<dbReference type="Proteomes" id="UP000770661">
    <property type="component" value="Unassembled WGS sequence"/>
</dbReference>
<evidence type="ECO:0000313" key="3">
    <source>
        <dbReference type="Proteomes" id="UP000770661"/>
    </source>
</evidence>
<name>A0A8J5CNH8_CHIOP</name>
<dbReference type="AlphaFoldDB" id="A0A8J5CNH8"/>
<gene>
    <name evidence="2" type="ORF">GWK47_008655</name>
</gene>
<organism evidence="2 3">
    <name type="scientific">Chionoecetes opilio</name>
    <name type="common">Atlantic snow crab</name>
    <name type="synonym">Cancer opilio</name>
    <dbReference type="NCBI Taxonomy" id="41210"/>
    <lineage>
        <taxon>Eukaryota</taxon>
        <taxon>Metazoa</taxon>
        <taxon>Ecdysozoa</taxon>
        <taxon>Arthropoda</taxon>
        <taxon>Crustacea</taxon>
        <taxon>Multicrustacea</taxon>
        <taxon>Malacostraca</taxon>
        <taxon>Eumalacostraca</taxon>
        <taxon>Eucarida</taxon>
        <taxon>Decapoda</taxon>
        <taxon>Pleocyemata</taxon>
        <taxon>Brachyura</taxon>
        <taxon>Eubrachyura</taxon>
        <taxon>Majoidea</taxon>
        <taxon>Majidae</taxon>
        <taxon>Chionoecetes</taxon>
    </lineage>
</organism>
<evidence type="ECO:0000256" key="1">
    <source>
        <dbReference type="SAM" id="MobiDB-lite"/>
    </source>
</evidence>
<dbReference type="EMBL" id="JACEEZ010018476">
    <property type="protein sequence ID" value="KAG0716854.1"/>
    <property type="molecule type" value="Genomic_DNA"/>
</dbReference>
<proteinExistence type="predicted"/>
<sequence length="156" mass="17147">MGPSSGTRHRRLQPIQGTVGFIDQSRRSRQTPHELAAHPPEQAGHILGGVGPPVQHQPNPRDDYKEMLELFIVLLGGEGRLTEGEVPATGRHAPRALDGACHLRPGKIMLFAAQLGSSARRAKISSLRRFTFFVAEGLRDPLVRGGPWPPSRRRMT</sequence>
<protein>
    <submittedName>
        <fullName evidence="2">Uncharacterized protein</fullName>
    </submittedName>
</protein>
<reference evidence="2" key="1">
    <citation type="submission" date="2020-07" db="EMBL/GenBank/DDBJ databases">
        <title>The High-quality genome of the commercially important snow crab, Chionoecetes opilio.</title>
        <authorList>
            <person name="Jeong J.-H."/>
            <person name="Ryu S."/>
        </authorList>
    </citation>
    <scope>NUCLEOTIDE SEQUENCE</scope>
    <source>
        <strain evidence="2">MADBK_172401_WGS</strain>
        <tissue evidence="2">Digestive gland</tissue>
    </source>
</reference>